<feature type="non-terminal residue" evidence="2">
    <location>
        <position position="1"/>
    </location>
</feature>
<gene>
    <name evidence="2" type="ORF">PIB30_063066</name>
</gene>
<feature type="compositionally biased region" description="Basic and acidic residues" evidence="1">
    <location>
        <begin position="46"/>
        <end position="56"/>
    </location>
</feature>
<evidence type="ECO:0000256" key="1">
    <source>
        <dbReference type="SAM" id="MobiDB-lite"/>
    </source>
</evidence>
<dbReference type="EMBL" id="JASCZI010000595">
    <property type="protein sequence ID" value="MED6112598.1"/>
    <property type="molecule type" value="Genomic_DNA"/>
</dbReference>
<reference evidence="2 3" key="1">
    <citation type="journal article" date="2023" name="Plants (Basel)">
        <title>Bridging the Gap: Combining Genomics and Transcriptomics Approaches to Understand Stylosanthes scabra, an Orphan Legume from the Brazilian Caatinga.</title>
        <authorList>
            <person name="Ferreira-Neto J.R.C."/>
            <person name="da Silva M.D."/>
            <person name="Binneck E."/>
            <person name="de Melo N.F."/>
            <person name="da Silva R.H."/>
            <person name="de Melo A.L.T.M."/>
            <person name="Pandolfi V."/>
            <person name="Bustamante F.O."/>
            <person name="Brasileiro-Vidal A.C."/>
            <person name="Benko-Iseppon A.M."/>
        </authorList>
    </citation>
    <scope>NUCLEOTIDE SEQUENCE [LARGE SCALE GENOMIC DNA]</scope>
    <source>
        <tissue evidence="2">Leaves</tissue>
    </source>
</reference>
<organism evidence="2 3">
    <name type="scientific">Stylosanthes scabra</name>
    <dbReference type="NCBI Taxonomy" id="79078"/>
    <lineage>
        <taxon>Eukaryota</taxon>
        <taxon>Viridiplantae</taxon>
        <taxon>Streptophyta</taxon>
        <taxon>Embryophyta</taxon>
        <taxon>Tracheophyta</taxon>
        <taxon>Spermatophyta</taxon>
        <taxon>Magnoliopsida</taxon>
        <taxon>eudicotyledons</taxon>
        <taxon>Gunneridae</taxon>
        <taxon>Pentapetalae</taxon>
        <taxon>rosids</taxon>
        <taxon>fabids</taxon>
        <taxon>Fabales</taxon>
        <taxon>Fabaceae</taxon>
        <taxon>Papilionoideae</taxon>
        <taxon>50 kb inversion clade</taxon>
        <taxon>dalbergioids sensu lato</taxon>
        <taxon>Dalbergieae</taxon>
        <taxon>Pterocarpus clade</taxon>
        <taxon>Stylosanthes</taxon>
    </lineage>
</organism>
<name>A0ABU6QL45_9FABA</name>
<dbReference type="Proteomes" id="UP001341840">
    <property type="component" value="Unassembled WGS sequence"/>
</dbReference>
<evidence type="ECO:0000313" key="2">
    <source>
        <dbReference type="EMBL" id="MED6112598.1"/>
    </source>
</evidence>
<feature type="region of interest" description="Disordered" evidence="1">
    <location>
        <begin position="28"/>
        <end position="73"/>
    </location>
</feature>
<proteinExistence type="predicted"/>
<protein>
    <submittedName>
        <fullName evidence="2">Uncharacterized protein</fullName>
    </submittedName>
</protein>
<evidence type="ECO:0000313" key="3">
    <source>
        <dbReference type="Proteomes" id="UP001341840"/>
    </source>
</evidence>
<sequence length="73" mass="8515">SYRTSFQQLRTVQDMLQTMERMVEDPFAMSTLEWPSSPCQAKASKKGTEEEEGHHERSNKRRTSTRCDSTCQE</sequence>
<comment type="caution">
    <text evidence="2">The sequence shown here is derived from an EMBL/GenBank/DDBJ whole genome shotgun (WGS) entry which is preliminary data.</text>
</comment>
<keyword evidence="3" id="KW-1185">Reference proteome</keyword>
<accession>A0ABU6QL45</accession>